<dbReference type="InterPro" id="IPR029062">
    <property type="entry name" value="Class_I_gatase-like"/>
</dbReference>
<proteinExistence type="predicted"/>
<evidence type="ECO:0000256" key="1">
    <source>
        <dbReference type="SAM" id="SignalP"/>
    </source>
</evidence>
<dbReference type="KEGG" id="aalg:AREALGSMS7_03134"/>
<dbReference type="Pfam" id="PF06283">
    <property type="entry name" value="ThuA"/>
    <property type="match status" value="1"/>
</dbReference>
<gene>
    <name evidence="3" type="ORF">AREALGSMS7_03134</name>
</gene>
<organism evidence="3 4">
    <name type="scientific">Arenibacter algicola</name>
    <dbReference type="NCBI Taxonomy" id="616991"/>
    <lineage>
        <taxon>Bacteria</taxon>
        <taxon>Pseudomonadati</taxon>
        <taxon>Bacteroidota</taxon>
        <taxon>Flavobacteriia</taxon>
        <taxon>Flavobacteriales</taxon>
        <taxon>Flavobacteriaceae</taxon>
        <taxon>Arenibacter</taxon>
    </lineage>
</organism>
<dbReference type="InterPro" id="IPR029010">
    <property type="entry name" value="ThuA-like"/>
</dbReference>
<name>A0A221UYX6_9FLAO</name>
<dbReference type="RefSeq" id="WP_093979029.1">
    <property type="nucleotide sequence ID" value="NZ_CP022515.1"/>
</dbReference>
<feature type="signal peptide" evidence="1">
    <location>
        <begin position="1"/>
        <end position="18"/>
    </location>
</feature>
<dbReference type="PANTHER" id="PTHR40469:SF2">
    <property type="entry name" value="GALACTOSE-BINDING DOMAIN-LIKE SUPERFAMILY PROTEIN"/>
    <property type="match status" value="1"/>
</dbReference>
<evidence type="ECO:0000313" key="3">
    <source>
        <dbReference type="EMBL" id="ASO06565.1"/>
    </source>
</evidence>
<dbReference type="AlphaFoldDB" id="A0A221UYX6"/>
<dbReference type="SUPFAM" id="SSF52317">
    <property type="entry name" value="Class I glutamine amidotransferase-like"/>
    <property type="match status" value="1"/>
</dbReference>
<sequence length="320" mass="35777">MKLHLTYLLLLMSLSITAQSKMKVLIVDGQNNHVVWPKSTIMMKQYLEETGLFEVDIQRTQYLWKAEREEDYLPLAKTGESVILEQPKTDPAFNPDFGKYDVVVSNFGWKAAPWPSETQRSFEAYVRNGGGFVSVHAANNSFPEWEAYNQMIGLGGWGDRTEKDGPYVYFDNLGNKVIDTSEGAAGAHGASHNFPVTLQNTEHPITKGMPKVWMTGVDECYAKLRGPAENMTVLATGKDQSKNAPTDRQEPVLMTIDYGKGRIFHNALGHDTDSFENVGFIVSFLRGTEWAASAKVTQDIPADFPTAQEPSQRIFELKSN</sequence>
<dbReference type="Gene3D" id="3.40.50.880">
    <property type="match status" value="1"/>
</dbReference>
<reference evidence="3 4" key="1">
    <citation type="submission" date="2017-07" db="EMBL/GenBank/DDBJ databases">
        <title>Genome Sequence of Arenibacter algicola Strain SMS7 Isolated from a culture of the Diatom Skeletonema marinoi.</title>
        <authorList>
            <person name="Topel M."/>
            <person name="Pinder M.I.M."/>
            <person name="Johansson O.N."/>
            <person name="Kourtchenko O."/>
            <person name="Godhe A."/>
            <person name="Clarke A.K."/>
        </authorList>
    </citation>
    <scope>NUCLEOTIDE SEQUENCE [LARGE SCALE GENOMIC DNA]</scope>
    <source>
        <strain evidence="3 4">SMS7</strain>
    </source>
</reference>
<feature type="chain" id="PRO_5013075665" evidence="1">
    <location>
        <begin position="19"/>
        <end position="320"/>
    </location>
</feature>
<dbReference type="PANTHER" id="PTHR40469">
    <property type="entry name" value="SECRETED GLYCOSYL HYDROLASE"/>
    <property type="match status" value="1"/>
</dbReference>
<accession>A0A221UYX6</accession>
<keyword evidence="1" id="KW-0732">Signal</keyword>
<evidence type="ECO:0000259" key="2">
    <source>
        <dbReference type="Pfam" id="PF06283"/>
    </source>
</evidence>
<feature type="domain" description="ThuA-like" evidence="2">
    <location>
        <begin position="24"/>
        <end position="291"/>
    </location>
</feature>
<dbReference type="EMBL" id="CP022515">
    <property type="protein sequence ID" value="ASO06565.1"/>
    <property type="molecule type" value="Genomic_DNA"/>
</dbReference>
<protein>
    <submittedName>
        <fullName evidence="3">Trehalose utilization</fullName>
    </submittedName>
</protein>
<dbReference type="Proteomes" id="UP000204551">
    <property type="component" value="Chromosome"/>
</dbReference>
<evidence type="ECO:0000313" key="4">
    <source>
        <dbReference type="Proteomes" id="UP000204551"/>
    </source>
</evidence>